<dbReference type="GO" id="GO:0005524">
    <property type="term" value="F:ATP binding"/>
    <property type="evidence" value="ECO:0007669"/>
    <property type="project" value="UniProtKB-KW"/>
</dbReference>
<keyword evidence="3" id="KW-0547">Nucleotide-binding</keyword>
<dbReference type="GO" id="GO:0016887">
    <property type="term" value="F:ATP hydrolysis activity"/>
    <property type="evidence" value="ECO:0007669"/>
    <property type="project" value="InterPro"/>
</dbReference>
<dbReference type="PROSITE" id="PS50893">
    <property type="entry name" value="ABC_TRANSPORTER_2"/>
    <property type="match status" value="1"/>
</dbReference>
<keyword evidence="4 6" id="KW-0067">ATP-binding</keyword>
<dbReference type="SMART" id="SM00382">
    <property type="entry name" value="AAA"/>
    <property type="match status" value="1"/>
</dbReference>
<organism evidence="6 9">
    <name type="scientific">Leptospira adleri</name>
    <dbReference type="NCBI Taxonomy" id="2023186"/>
    <lineage>
        <taxon>Bacteria</taxon>
        <taxon>Pseudomonadati</taxon>
        <taxon>Spirochaetota</taxon>
        <taxon>Spirochaetia</taxon>
        <taxon>Leptospirales</taxon>
        <taxon>Leptospiraceae</taxon>
        <taxon>Leptospira</taxon>
    </lineage>
</organism>
<accession>A0A2M9YM16</accession>
<gene>
    <name evidence="7" type="ORF">CH376_15800</name>
    <name evidence="6" type="ORF">CH380_14045</name>
</gene>
<evidence type="ECO:0000313" key="8">
    <source>
        <dbReference type="Proteomes" id="UP000232149"/>
    </source>
</evidence>
<dbReference type="Gene3D" id="3.40.50.300">
    <property type="entry name" value="P-loop containing nucleotide triphosphate hydrolases"/>
    <property type="match status" value="1"/>
</dbReference>
<evidence type="ECO:0000256" key="2">
    <source>
        <dbReference type="ARBA" id="ARBA00022448"/>
    </source>
</evidence>
<sequence>MGTISVSQLTRAYSGKIAVSDLSFEIPKGRITGLLGPNGAGKTTTLRLLTGYLVPSSGSIRFDGLDFLENKIEIQKKIGYLPEASPIYLDLTVYEYLSFLASAKGIPKNLLKTKVEAAAELLNLGGVFYRPISFLSKGFRQRISLAGSIIQDPEYIILDEPSDGLDPLQIGELKNLIRTLGKTKTILFSSHVLQEVEEICDHILVLSEGKLIADASVFSISKGQGWFVSAETTIEEMRGFFPENFYEIEKTGKIEEGFQEFRIVSSEFQAEDAFEILKHAPFRIRSLIPEKNSLESVFETLTGKTKE</sequence>
<reference evidence="8 9" key="1">
    <citation type="submission" date="2017-07" db="EMBL/GenBank/DDBJ databases">
        <title>Leptospira spp. isolated from tropical soils.</title>
        <authorList>
            <person name="Thibeaux R."/>
            <person name="Iraola G."/>
            <person name="Ferres I."/>
            <person name="Bierque E."/>
            <person name="Girault D."/>
            <person name="Soupe-Gilbert M.-E."/>
            <person name="Picardeau M."/>
            <person name="Goarant C."/>
        </authorList>
    </citation>
    <scope>NUCLEOTIDE SEQUENCE [LARGE SCALE GENOMIC DNA]</scope>
    <source>
        <strain evidence="6 9">FH2-B-C1</strain>
        <strain evidence="7 8">FH2-B-D1</strain>
    </source>
</reference>
<comment type="caution">
    <text evidence="6">The sequence shown here is derived from an EMBL/GenBank/DDBJ whole genome shotgun (WGS) entry which is preliminary data.</text>
</comment>
<dbReference type="InterPro" id="IPR003593">
    <property type="entry name" value="AAA+_ATPase"/>
</dbReference>
<dbReference type="AlphaFoldDB" id="A0A2M9YM16"/>
<evidence type="ECO:0000259" key="5">
    <source>
        <dbReference type="PROSITE" id="PS50893"/>
    </source>
</evidence>
<comment type="similarity">
    <text evidence="1">Belongs to the ABC transporter superfamily.</text>
</comment>
<protein>
    <submittedName>
        <fullName evidence="6">ABC transporter ATP-binding protein</fullName>
    </submittedName>
</protein>
<dbReference type="InterPro" id="IPR003439">
    <property type="entry name" value="ABC_transporter-like_ATP-bd"/>
</dbReference>
<dbReference type="Proteomes" id="UP000232188">
    <property type="component" value="Unassembled WGS sequence"/>
</dbReference>
<dbReference type="InterPro" id="IPR027417">
    <property type="entry name" value="P-loop_NTPase"/>
</dbReference>
<dbReference type="EMBL" id="NPDU01000044">
    <property type="protein sequence ID" value="PJZ60973.1"/>
    <property type="molecule type" value="Genomic_DNA"/>
</dbReference>
<dbReference type="PANTHER" id="PTHR43335">
    <property type="entry name" value="ABC TRANSPORTER, ATP-BINDING PROTEIN"/>
    <property type="match status" value="1"/>
</dbReference>
<dbReference type="SUPFAM" id="SSF52540">
    <property type="entry name" value="P-loop containing nucleoside triphosphate hydrolases"/>
    <property type="match status" value="1"/>
</dbReference>
<dbReference type="Pfam" id="PF00005">
    <property type="entry name" value="ABC_tran"/>
    <property type="match status" value="1"/>
</dbReference>
<evidence type="ECO:0000256" key="3">
    <source>
        <dbReference type="ARBA" id="ARBA00022741"/>
    </source>
</evidence>
<dbReference type="PANTHER" id="PTHR43335:SF4">
    <property type="entry name" value="ABC TRANSPORTER, ATP-BINDING PROTEIN"/>
    <property type="match status" value="1"/>
</dbReference>
<evidence type="ECO:0000313" key="7">
    <source>
        <dbReference type="EMBL" id="PJZ60973.1"/>
    </source>
</evidence>
<feature type="domain" description="ABC transporter" evidence="5">
    <location>
        <begin position="4"/>
        <end position="233"/>
    </location>
</feature>
<dbReference type="CDD" id="cd03230">
    <property type="entry name" value="ABC_DR_subfamily_A"/>
    <property type="match status" value="1"/>
</dbReference>
<keyword evidence="8" id="KW-1185">Reference proteome</keyword>
<keyword evidence="2" id="KW-0813">Transport</keyword>
<name>A0A2M9YM16_9LEPT</name>
<evidence type="ECO:0000313" key="6">
    <source>
        <dbReference type="EMBL" id="PJZ52578.1"/>
    </source>
</evidence>
<evidence type="ECO:0000313" key="9">
    <source>
        <dbReference type="Proteomes" id="UP000232188"/>
    </source>
</evidence>
<dbReference type="EMBL" id="NPDV01000012">
    <property type="protein sequence ID" value="PJZ52578.1"/>
    <property type="molecule type" value="Genomic_DNA"/>
</dbReference>
<proteinExistence type="inferred from homology"/>
<dbReference type="Proteomes" id="UP000232149">
    <property type="component" value="Unassembled WGS sequence"/>
</dbReference>
<evidence type="ECO:0000256" key="1">
    <source>
        <dbReference type="ARBA" id="ARBA00005417"/>
    </source>
</evidence>
<evidence type="ECO:0000256" key="4">
    <source>
        <dbReference type="ARBA" id="ARBA00022840"/>
    </source>
</evidence>
<dbReference type="RefSeq" id="WP_100786379.1">
    <property type="nucleotide sequence ID" value="NZ_NPDU01000044.1"/>
</dbReference>